<reference evidence="1" key="1">
    <citation type="submission" date="2023-03" db="EMBL/GenBank/DDBJ databases">
        <title>Massive genome expansion in bonnet fungi (Mycena s.s.) driven by repeated elements and novel gene families across ecological guilds.</title>
        <authorList>
            <consortium name="Lawrence Berkeley National Laboratory"/>
            <person name="Harder C.B."/>
            <person name="Miyauchi S."/>
            <person name="Viragh M."/>
            <person name="Kuo A."/>
            <person name="Thoen E."/>
            <person name="Andreopoulos B."/>
            <person name="Lu D."/>
            <person name="Skrede I."/>
            <person name="Drula E."/>
            <person name="Henrissat B."/>
            <person name="Morin E."/>
            <person name="Kohler A."/>
            <person name="Barry K."/>
            <person name="LaButti K."/>
            <person name="Morin E."/>
            <person name="Salamov A."/>
            <person name="Lipzen A."/>
            <person name="Mereny Z."/>
            <person name="Hegedus B."/>
            <person name="Baldrian P."/>
            <person name="Stursova M."/>
            <person name="Weitz H."/>
            <person name="Taylor A."/>
            <person name="Grigoriev I.V."/>
            <person name="Nagy L.G."/>
            <person name="Martin F."/>
            <person name="Kauserud H."/>
        </authorList>
    </citation>
    <scope>NUCLEOTIDE SEQUENCE</scope>
    <source>
        <strain evidence="1">CBHHK067</strain>
    </source>
</reference>
<name>A0AAD7G120_MYCRO</name>
<keyword evidence="2" id="KW-1185">Reference proteome</keyword>
<dbReference type="Proteomes" id="UP001221757">
    <property type="component" value="Unassembled WGS sequence"/>
</dbReference>
<accession>A0AAD7G120</accession>
<gene>
    <name evidence="1" type="ORF">B0H17DRAFT_1146190</name>
</gene>
<evidence type="ECO:0000313" key="2">
    <source>
        <dbReference type="Proteomes" id="UP001221757"/>
    </source>
</evidence>
<evidence type="ECO:0000313" key="1">
    <source>
        <dbReference type="EMBL" id="KAJ7656587.1"/>
    </source>
</evidence>
<comment type="caution">
    <text evidence="1">The sequence shown here is derived from an EMBL/GenBank/DDBJ whole genome shotgun (WGS) entry which is preliminary data.</text>
</comment>
<protein>
    <submittedName>
        <fullName evidence="1">Uncharacterized protein</fullName>
    </submittedName>
</protein>
<organism evidence="1 2">
    <name type="scientific">Mycena rosella</name>
    <name type="common">Pink bonnet</name>
    <name type="synonym">Agaricus rosellus</name>
    <dbReference type="NCBI Taxonomy" id="1033263"/>
    <lineage>
        <taxon>Eukaryota</taxon>
        <taxon>Fungi</taxon>
        <taxon>Dikarya</taxon>
        <taxon>Basidiomycota</taxon>
        <taxon>Agaricomycotina</taxon>
        <taxon>Agaricomycetes</taxon>
        <taxon>Agaricomycetidae</taxon>
        <taxon>Agaricales</taxon>
        <taxon>Marasmiineae</taxon>
        <taxon>Mycenaceae</taxon>
        <taxon>Mycena</taxon>
    </lineage>
</organism>
<dbReference type="EMBL" id="JARKIE010000300">
    <property type="protein sequence ID" value="KAJ7656587.1"/>
    <property type="molecule type" value="Genomic_DNA"/>
</dbReference>
<proteinExistence type="predicted"/>
<dbReference type="AlphaFoldDB" id="A0AAD7G120"/>
<sequence length="159" mass="17578">MIDHIIRSDPAVNLSTSYGEALPWTNGSVQAMTTLKQARPGIRFQYTGGCPQRTWRVGCILVGSRLMAGPGSPGTGSDSSARGRRRGRTWRVICIWITSDGGAKQPRYMIRFQYMGRVSAAHGARRVHPSRIMYDGGPGMQSHHTHRNFLFGMVHLPPS</sequence>